<proteinExistence type="predicted"/>
<accession>A0AAD4SUT2</accession>
<name>A0AAD4SUT2_9MAGN</name>
<keyword evidence="2" id="KW-1185">Reference proteome</keyword>
<protein>
    <submittedName>
        <fullName evidence="1">Uncharacterized protein</fullName>
    </submittedName>
</protein>
<organism evidence="1 2">
    <name type="scientific">Papaver atlanticum</name>
    <dbReference type="NCBI Taxonomy" id="357466"/>
    <lineage>
        <taxon>Eukaryota</taxon>
        <taxon>Viridiplantae</taxon>
        <taxon>Streptophyta</taxon>
        <taxon>Embryophyta</taxon>
        <taxon>Tracheophyta</taxon>
        <taxon>Spermatophyta</taxon>
        <taxon>Magnoliopsida</taxon>
        <taxon>Ranunculales</taxon>
        <taxon>Papaveraceae</taxon>
        <taxon>Papaveroideae</taxon>
        <taxon>Papaver</taxon>
    </lineage>
</organism>
<dbReference type="EMBL" id="JAJJMB010008256">
    <property type="protein sequence ID" value="KAI3924810.1"/>
    <property type="molecule type" value="Genomic_DNA"/>
</dbReference>
<dbReference type="AlphaFoldDB" id="A0AAD4SUT2"/>
<comment type="caution">
    <text evidence="1">The sequence shown here is derived from an EMBL/GenBank/DDBJ whole genome shotgun (WGS) entry which is preliminary data.</text>
</comment>
<evidence type="ECO:0000313" key="1">
    <source>
        <dbReference type="EMBL" id="KAI3924810.1"/>
    </source>
</evidence>
<evidence type="ECO:0000313" key="2">
    <source>
        <dbReference type="Proteomes" id="UP001202328"/>
    </source>
</evidence>
<gene>
    <name evidence="1" type="ORF">MKW98_031061</name>
</gene>
<reference evidence="1" key="1">
    <citation type="submission" date="2022-04" db="EMBL/GenBank/DDBJ databases">
        <title>A functionally conserved STORR gene fusion in Papaver species that diverged 16.8 million years ago.</title>
        <authorList>
            <person name="Catania T."/>
        </authorList>
    </citation>
    <scope>NUCLEOTIDE SEQUENCE</scope>
    <source>
        <strain evidence="1">S-188037</strain>
    </source>
</reference>
<dbReference type="Proteomes" id="UP001202328">
    <property type="component" value="Unassembled WGS sequence"/>
</dbReference>
<sequence>MDALVCQCSCKSPQHCNKVIIIHHNRGVHLSTSDERNNMEVDNHLMNTTAKSYFKARVSSYASSVVCCSSSSLGNPKLCNSKSKLRRIRQVKVADPV</sequence>